<gene>
    <name evidence="5" type="primary">pstB</name>
    <name evidence="5" type="ORF">SSCH_520008</name>
</gene>
<accession>A0A0B7MP92</accession>
<dbReference type="RefSeq" id="WP_044665463.1">
    <property type="nucleotide sequence ID" value="NZ_CDRZ01000250.1"/>
</dbReference>
<dbReference type="GO" id="GO:0016887">
    <property type="term" value="F:ATP hydrolysis activity"/>
    <property type="evidence" value="ECO:0007669"/>
    <property type="project" value="InterPro"/>
</dbReference>
<dbReference type="GO" id="GO:0035435">
    <property type="term" value="P:phosphate ion transmembrane transport"/>
    <property type="evidence" value="ECO:0007669"/>
    <property type="project" value="InterPro"/>
</dbReference>
<dbReference type="PROSITE" id="PS50893">
    <property type="entry name" value="ABC_TRANSPORTER_2"/>
    <property type="match status" value="1"/>
</dbReference>
<organism evidence="5 6">
    <name type="scientific">Syntrophaceticus schinkii</name>
    <dbReference type="NCBI Taxonomy" id="499207"/>
    <lineage>
        <taxon>Bacteria</taxon>
        <taxon>Bacillati</taxon>
        <taxon>Bacillota</taxon>
        <taxon>Clostridia</taxon>
        <taxon>Thermoanaerobacterales</taxon>
        <taxon>Thermoanaerobacterales Family III. Incertae Sedis</taxon>
        <taxon>Syntrophaceticus</taxon>
    </lineage>
</organism>
<dbReference type="SMART" id="SM00382">
    <property type="entry name" value="AAA"/>
    <property type="match status" value="1"/>
</dbReference>
<keyword evidence="1" id="KW-0813">Transport</keyword>
<dbReference type="Proteomes" id="UP000046155">
    <property type="component" value="Unassembled WGS sequence"/>
</dbReference>
<dbReference type="SUPFAM" id="SSF52540">
    <property type="entry name" value="P-loop containing nucleoside triphosphate hydrolases"/>
    <property type="match status" value="1"/>
</dbReference>
<proteinExistence type="predicted"/>
<evidence type="ECO:0000256" key="1">
    <source>
        <dbReference type="ARBA" id="ARBA00022448"/>
    </source>
</evidence>
<dbReference type="InterPro" id="IPR027417">
    <property type="entry name" value="P-loop_NTPase"/>
</dbReference>
<dbReference type="PANTHER" id="PTHR43423">
    <property type="entry name" value="ABC TRANSPORTER I FAMILY MEMBER 17"/>
    <property type="match status" value="1"/>
</dbReference>
<evidence type="ECO:0000259" key="4">
    <source>
        <dbReference type="PROSITE" id="PS50893"/>
    </source>
</evidence>
<reference evidence="6" key="1">
    <citation type="submission" date="2015-01" db="EMBL/GenBank/DDBJ databases">
        <authorList>
            <person name="Manzoor Shahid"/>
            <person name="Zubair Saima"/>
        </authorList>
    </citation>
    <scope>NUCLEOTIDE SEQUENCE [LARGE SCALE GENOMIC DNA]</scope>
    <source>
        <strain evidence="6">Sp3</strain>
    </source>
</reference>
<dbReference type="InterPro" id="IPR017871">
    <property type="entry name" value="ABC_transporter-like_CS"/>
</dbReference>
<feature type="domain" description="ABC transporter" evidence="4">
    <location>
        <begin position="4"/>
        <end position="244"/>
    </location>
</feature>
<dbReference type="InterPro" id="IPR005670">
    <property type="entry name" value="PstB-like"/>
</dbReference>
<dbReference type="GO" id="GO:0005524">
    <property type="term" value="F:ATP binding"/>
    <property type="evidence" value="ECO:0007669"/>
    <property type="project" value="UniProtKB-KW"/>
</dbReference>
<evidence type="ECO:0000256" key="3">
    <source>
        <dbReference type="ARBA" id="ARBA00022840"/>
    </source>
</evidence>
<dbReference type="Pfam" id="PF00005">
    <property type="entry name" value="ABC_tran"/>
    <property type="match status" value="1"/>
</dbReference>
<name>A0A0B7MP92_9FIRM</name>
<dbReference type="CDD" id="cd03260">
    <property type="entry name" value="ABC_PstB_phosphate_transporter"/>
    <property type="match status" value="1"/>
</dbReference>
<dbReference type="AlphaFoldDB" id="A0A0B7MP92"/>
<dbReference type="InterPro" id="IPR003439">
    <property type="entry name" value="ABC_transporter-like_ATP-bd"/>
</dbReference>
<dbReference type="PANTHER" id="PTHR43423:SF1">
    <property type="entry name" value="ABC TRANSPORTER I FAMILY MEMBER 17"/>
    <property type="match status" value="1"/>
</dbReference>
<dbReference type="GO" id="GO:0016020">
    <property type="term" value="C:membrane"/>
    <property type="evidence" value="ECO:0007669"/>
    <property type="project" value="InterPro"/>
</dbReference>
<dbReference type="InterPro" id="IPR003593">
    <property type="entry name" value="AAA+_ATPase"/>
</dbReference>
<sequence>MNAVELINFSTWYGSKNILKNVNIGFSSDAITAIMGPSGCGKTTMLRSINRTAEMETGFKWDGDIHVLGQSINKVKNVARVRRQVGMVYQTPVALPMSIKENVLFGPRYYGLKGRSHGDAIVEDCLRKVALWDEVKDRLQQPASKLSGGQKQRLAMARVLAVEPRVLLLDEPCSSLDPASTNLIEELLKRLTKDLSIIIVTHNLFQARRIADETVFLLEGQVVEKGHTGTIFTSPRHEKTRGFISGLFG</sequence>
<protein>
    <submittedName>
        <fullName evidence="5">Phosphate import ATP-binding protein PstB</fullName>
        <ecNumber evidence="5">3.6.3.27</ecNumber>
    </submittedName>
</protein>
<dbReference type="EC" id="3.6.3.27" evidence="5"/>
<evidence type="ECO:0000313" key="6">
    <source>
        <dbReference type="Proteomes" id="UP000046155"/>
    </source>
</evidence>
<dbReference type="OrthoDB" id="9802264at2"/>
<dbReference type="PROSITE" id="PS00211">
    <property type="entry name" value="ABC_TRANSPORTER_1"/>
    <property type="match status" value="1"/>
</dbReference>
<keyword evidence="6" id="KW-1185">Reference proteome</keyword>
<evidence type="ECO:0000313" key="5">
    <source>
        <dbReference type="EMBL" id="CEO89547.1"/>
    </source>
</evidence>
<keyword evidence="5" id="KW-0378">Hydrolase</keyword>
<keyword evidence="2" id="KW-0547">Nucleotide-binding</keyword>
<dbReference type="EMBL" id="CDRZ01000250">
    <property type="protein sequence ID" value="CEO89547.1"/>
    <property type="molecule type" value="Genomic_DNA"/>
</dbReference>
<evidence type="ECO:0000256" key="2">
    <source>
        <dbReference type="ARBA" id="ARBA00022741"/>
    </source>
</evidence>
<dbReference type="GO" id="GO:0005315">
    <property type="term" value="F:phosphate transmembrane transporter activity"/>
    <property type="evidence" value="ECO:0007669"/>
    <property type="project" value="InterPro"/>
</dbReference>
<dbReference type="Gene3D" id="3.40.50.300">
    <property type="entry name" value="P-loop containing nucleotide triphosphate hydrolases"/>
    <property type="match status" value="1"/>
</dbReference>
<keyword evidence="3 5" id="KW-0067">ATP-binding</keyword>